<dbReference type="PANTHER" id="PTHR31630">
    <property type="entry name" value="PHYTANOYL-COA DIOXYGENASE-RELATED-RELATED"/>
    <property type="match status" value="1"/>
</dbReference>
<dbReference type="Proteomes" id="UP001147746">
    <property type="component" value="Unassembled WGS sequence"/>
</dbReference>
<reference evidence="1" key="1">
    <citation type="submission" date="2022-12" db="EMBL/GenBank/DDBJ databases">
        <authorList>
            <person name="Petersen C."/>
        </authorList>
    </citation>
    <scope>NUCLEOTIDE SEQUENCE</scope>
    <source>
        <strain evidence="1">IBT 21472</strain>
    </source>
</reference>
<organism evidence="1 2">
    <name type="scientific">Penicillium atrosanguineum</name>
    <dbReference type="NCBI Taxonomy" id="1132637"/>
    <lineage>
        <taxon>Eukaryota</taxon>
        <taxon>Fungi</taxon>
        <taxon>Dikarya</taxon>
        <taxon>Ascomycota</taxon>
        <taxon>Pezizomycotina</taxon>
        <taxon>Eurotiomycetes</taxon>
        <taxon>Eurotiomycetidae</taxon>
        <taxon>Eurotiales</taxon>
        <taxon>Aspergillaceae</taxon>
        <taxon>Penicillium</taxon>
    </lineage>
</organism>
<dbReference type="SUPFAM" id="SSF51197">
    <property type="entry name" value="Clavaminate synthase-like"/>
    <property type="match status" value="1"/>
</dbReference>
<comment type="caution">
    <text evidence="1">The sequence shown here is derived from an EMBL/GenBank/DDBJ whole genome shotgun (WGS) entry which is preliminary data.</text>
</comment>
<dbReference type="PANTHER" id="PTHR31630:SF7">
    <property type="entry name" value="PHYTANOYL-COA DIOXYGENASE"/>
    <property type="match status" value="1"/>
</dbReference>
<evidence type="ECO:0000313" key="1">
    <source>
        <dbReference type="EMBL" id="KAJ5302502.1"/>
    </source>
</evidence>
<reference evidence="1" key="2">
    <citation type="journal article" date="2023" name="IMA Fungus">
        <title>Comparative genomic study of the Penicillium genus elucidates a diverse pangenome and 15 lateral gene transfer events.</title>
        <authorList>
            <person name="Petersen C."/>
            <person name="Sorensen T."/>
            <person name="Nielsen M.R."/>
            <person name="Sondergaard T.E."/>
            <person name="Sorensen J.L."/>
            <person name="Fitzpatrick D.A."/>
            <person name="Frisvad J.C."/>
            <person name="Nielsen K.L."/>
        </authorList>
    </citation>
    <scope>NUCLEOTIDE SEQUENCE</scope>
    <source>
        <strain evidence="1">IBT 21472</strain>
    </source>
</reference>
<dbReference type="Gene3D" id="2.60.120.620">
    <property type="entry name" value="q2cbj1_9rhob like domain"/>
    <property type="match status" value="1"/>
</dbReference>
<keyword evidence="2" id="KW-1185">Reference proteome</keyword>
<protein>
    <submittedName>
        <fullName evidence="1">Uncharacterized protein</fullName>
    </submittedName>
</protein>
<evidence type="ECO:0000313" key="2">
    <source>
        <dbReference type="Proteomes" id="UP001147746"/>
    </source>
</evidence>
<proteinExistence type="predicted"/>
<dbReference type="AlphaFoldDB" id="A0A9W9H443"/>
<gene>
    <name evidence="1" type="ORF">N7476_009301</name>
</gene>
<accession>A0A9W9H443</accession>
<name>A0A9W9H443_9EURO</name>
<dbReference type="Pfam" id="PF05721">
    <property type="entry name" value="PhyH"/>
    <property type="match status" value="1"/>
</dbReference>
<dbReference type="InterPro" id="IPR008775">
    <property type="entry name" value="Phytyl_CoA_dOase-like"/>
</dbReference>
<dbReference type="EMBL" id="JAPZBO010000009">
    <property type="protein sequence ID" value="KAJ5302502.1"/>
    <property type="molecule type" value="Genomic_DNA"/>
</dbReference>
<sequence>MATITETTTRLTAPVGRLFSQGPDFKYGDFRDDLLQNGYAVVKGAVPRERALKYADDIYQWLEDLYVSTISHALQPLIQSHSNLGFKRDDPSTIHKDHLPDINEKGMCLGYAISHESFTWAVRQEPEVTKAFEKVYDTEDLIVSFDSVNIGFPNRKDVQPNKPWPHQDQDPEEPGFRCLQGLVNLLPNGPKDGGLIVCKGAHRLSEELHEEFKDEEEKVWTWYVKPRSHMNTHLNEFFRTRHWYGLTTANMNWLKEKGCEWIKVEAEPGDLLLWDSRTPHYNVSSESDQNRFAVYTCYMPVADATKEELEVKKKAFEETKMTTHWPNAKHVVELPVTRNGEPDPYQRTSPQKPVQLSERGYKLTGIPYLESMA</sequence>